<dbReference type="PRINTS" id="PR00508">
    <property type="entry name" value="S21N4MTFRASE"/>
</dbReference>
<dbReference type="InterPro" id="IPR002941">
    <property type="entry name" value="DNA_methylase_N4/N6"/>
</dbReference>
<dbReference type="GO" id="GO:0009307">
    <property type="term" value="P:DNA restriction-modification system"/>
    <property type="evidence" value="ECO:0007669"/>
    <property type="project" value="UniProtKB-KW"/>
</dbReference>
<keyword evidence="3" id="KW-0680">Restriction system</keyword>
<dbReference type="PANTHER" id="PTHR13370:SF3">
    <property type="entry name" value="TRNA (GUANINE(10)-N2)-METHYLTRANSFERASE HOMOLOG"/>
    <property type="match status" value="1"/>
</dbReference>
<name>A0AAE3F5I7_9FIRM</name>
<evidence type="ECO:0000256" key="1">
    <source>
        <dbReference type="ARBA" id="ARBA00022603"/>
    </source>
</evidence>
<dbReference type="InterPro" id="IPR029063">
    <property type="entry name" value="SAM-dependent_MTases_sf"/>
</dbReference>
<proteinExistence type="inferred from homology"/>
<gene>
    <name evidence="6" type="ORF">L0N21_16945</name>
</gene>
<dbReference type="EC" id="2.1.1.-" evidence="4"/>
<dbReference type="Pfam" id="PF01555">
    <property type="entry name" value="N6_N4_Mtase"/>
    <property type="match status" value="1"/>
</dbReference>
<protein>
    <recommendedName>
        <fullName evidence="4">Methyltransferase</fullName>
        <ecNumber evidence="4">2.1.1.-</ecNumber>
    </recommendedName>
</protein>
<evidence type="ECO:0000313" key="6">
    <source>
        <dbReference type="EMBL" id="MCG4767176.1"/>
    </source>
</evidence>
<feature type="domain" description="DNA methylase N-4/N-6" evidence="5">
    <location>
        <begin position="21"/>
        <end position="290"/>
    </location>
</feature>
<dbReference type="AlphaFoldDB" id="A0AAE3F5I7"/>
<organism evidence="6 7">
    <name type="scientific">Fusicatenibacter saccharivorans</name>
    <dbReference type="NCBI Taxonomy" id="1150298"/>
    <lineage>
        <taxon>Bacteria</taxon>
        <taxon>Bacillati</taxon>
        <taxon>Bacillota</taxon>
        <taxon>Clostridia</taxon>
        <taxon>Lachnospirales</taxon>
        <taxon>Lachnospiraceae</taxon>
        <taxon>Fusicatenibacter</taxon>
    </lineage>
</organism>
<accession>A0AAE3F5I7</accession>
<dbReference type="CDD" id="cd02440">
    <property type="entry name" value="AdoMet_MTases"/>
    <property type="match status" value="1"/>
</dbReference>
<comment type="caution">
    <text evidence="6">The sequence shown here is derived from an EMBL/GenBank/DDBJ whole genome shotgun (WGS) entry which is preliminary data.</text>
</comment>
<dbReference type="InterPro" id="IPR001091">
    <property type="entry name" value="RM_Methyltransferase"/>
</dbReference>
<evidence type="ECO:0000256" key="2">
    <source>
        <dbReference type="ARBA" id="ARBA00022679"/>
    </source>
</evidence>
<dbReference type="Proteomes" id="UP001199915">
    <property type="component" value="Unassembled WGS sequence"/>
</dbReference>
<dbReference type="GO" id="GO:0005737">
    <property type="term" value="C:cytoplasm"/>
    <property type="evidence" value="ECO:0007669"/>
    <property type="project" value="TreeGrafter"/>
</dbReference>
<dbReference type="GO" id="GO:0032259">
    <property type="term" value="P:methylation"/>
    <property type="evidence" value="ECO:0007669"/>
    <property type="project" value="UniProtKB-KW"/>
</dbReference>
<evidence type="ECO:0000259" key="5">
    <source>
        <dbReference type="Pfam" id="PF01555"/>
    </source>
</evidence>
<evidence type="ECO:0000256" key="3">
    <source>
        <dbReference type="ARBA" id="ARBA00022747"/>
    </source>
</evidence>
<comment type="similarity">
    <text evidence="4">Belongs to the N(4)/N(6)-methyltransferase family.</text>
</comment>
<keyword evidence="2" id="KW-0808">Transferase</keyword>
<sequence length="300" mass="34379">MGRVELGDSIQLIKSVDTESVHLILSDIPYGINYDKWDVLHNNTNSALLGKSPAQEKSGTIFKTRGKPLNGWAQSDKDIPIEYYQWCSSWAEDWLRVLKPGASCFIFAGRRMAHRCICAMEDAGFIFKDMIAWEKDSAAYRAQRVSCVFDRRNDEQNSLEWEGWKIGNLRPLFEPILWFMKPYPQGTTLTDNIIKYEVGAFNENKLKELTTLNEGIEVCSNILKVKTQKTDRGLHPTQKAVELMEILISLVTKEGQTVLDPFCGCGTTLVAAKRLKREYIGFEINEEYFNNMLLRMNDNE</sequence>
<dbReference type="GO" id="GO:0003677">
    <property type="term" value="F:DNA binding"/>
    <property type="evidence" value="ECO:0007669"/>
    <property type="project" value="InterPro"/>
</dbReference>
<dbReference type="Gene3D" id="3.40.50.150">
    <property type="entry name" value="Vaccinia Virus protein VP39"/>
    <property type="match status" value="1"/>
</dbReference>
<dbReference type="PANTHER" id="PTHR13370">
    <property type="entry name" value="RNA METHYLASE-RELATED"/>
    <property type="match status" value="1"/>
</dbReference>
<dbReference type="RefSeq" id="WP_177387456.1">
    <property type="nucleotide sequence ID" value="NZ_JAKNFS010000033.1"/>
</dbReference>
<dbReference type="GO" id="GO:0008170">
    <property type="term" value="F:N-methyltransferase activity"/>
    <property type="evidence" value="ECO:0007669"/>
    <property type="project" value="InterPro"/>
</dbReference>
<dbReference type="SUPFAM" id="SSF53335">
    <property type="entry name" value="S-adenosyl-L-methionine-dependent methyltransferases"/>
    <property type="match status" value="1"/>
</dbReference>
<dbReference type="EMBL" id="JAKNFS010000033">
    <property type="protein sequence ID" value="MCG4767176.1"/>
    <property type="molecule type" value="Genomic_DNA"/>
</dbReference>
<keyword evidence="1" id="KW-0489">Methyltransferase</keyword>
<reference evidence="6" key="1">
    <citation type="submission" date="2022-01" db="EMBL/GenBank/DDBJ databases">
        <title>Collection of gut derived symbiotic bacterial strains cultured from healthy donors.</title>
        <authorList>
            <person name="Lin H."/>
            <person name="Kohout C."/>
            <person name="Waligurski E."/>
            <person name="Pamer E.G."/>
        </authorList>
    </citation>
    <scope>NUCLEOTIDE SEQUENCE</scope>
    <source>
        <strain evidence="6">DFI.5.49</strain>
    </source>
</reference>
<evidence type="ECO:0000313" key="7">
    <source>
        <dbReference type="Proteomes" id="UP001199915"/>
    </source>
</evidence>
<evidence type="ECO:0000256" key="4">
    <source>
        <dbReference type="RuleBase" id="RU362026"/>
    </source>
</evidence>